<dbReference type="HOGENOM" id="CLU_2280896_0_0_1"/>
<dbReference type="PANTHER" id="PTHR10283">
    <property type="entry name" value="SOLUTE CARRIER FAMILY 13 MEMBER"/>
    <property type="match status" value="1"/>
</dbReference>
<keyword evidence="9" id="KW-1185">Reference proteome</keyword>
<dbReference type="STRING" id="126957.T1JFJ2"/>
<feature type="transmembrane region" description="Helical" evidence="7">
    <location>
        <begin position="58"/>
        <end position="80"/>
    </location>
</feature>
<comment type="similarity">
    <text evidence="2">Belongs to the SLC13A/DASS transporter (TC 2.A.47) family. NADC subfamily.</text>
</comment>
<dbReference type="PhylomeDB" id="T1JFJ2"/>
<keyword evidence="6 7" id="KW-0472">Membrane</keyword>
<keyword evidence="3" id="KW-0813">Transport</keyword>
<dbReference type="GO" id="GO:0015141">
    <property type="term" value="F:succinate transmembrane transporter activity"/>
    <property type="evidence" value="ECO:0007669"/>
    <property type="project" value="TreeGrafter"/>
</dbReference>
<feature type="transmembrane region" description="Helical" evidence="7">
    <location>
        <begin position="16"/>
        <end position="35"/>
    </location>
</feature>
<dbReference type="InterPro" id="IPR001898">
    <property type="entry name" value="SLC13A/DASS"/>
</dbReference>
<evidence type="ECO:0000256" key="6">
    <source>
        <dbReference type="ARBA" id="ARBA00023136"/>
    </source>
</evidence>
<keyword evidence="5 7" id="KW-1133">Transmembrane helix</keyword>
<name>T1JFJ2_STRMM</name>
<proteinExistence type="inferred from homology"/>
<dbReference type="EnsemblMetazoa" id="SMAR012606-RA">
    <property type="protein sequence ID" value="SMAR012606-PA"/>
    <property type="gene ID" value="SMAR012606"/>
</dbReference>
<accession>T1JFJ2</accession>
<dbReference type="EMBL" id="JH432170">
    <property type="status" value="NOT_ANNOTATED_CDS"/>
    <property type="molecule type" value="Genomic_DNA"/>
</dbReference>
<dbReference type="Proteomes" id="UP000014500">
    <property type="component" value="Unassembled WGS sequence"/>
</dbReference>
<evidence type="ECO:0000256" key="2">
    <source>
        <dbReference type="ARBA" id="ARBA00006772"/>
    </source>
</evidence>
<dbReference type="InterPro" id="IPR031312">
    <property type="entry name" value="Na/sul_symport_CS"/>
</dbReference>
<evidence type="ECO:0008006" key="10">
    <source>
        <dbReference type="Google" id="ProtNLM"/>
    </source>
</evidence>
<evidence type="ECO:0000313" key="9">
    <source>
        <dbReference type="Proteomes" id="UP000014500"/>
    </source>
</evidence>
<evidence type="ECO:0000313" key="8">
    <source>
        <dbReference type="EnsemblMetazoa" id="SMAR012606-PA"/>
    </source>
</evidence>
<dbReference type="GO" id="GO:0005886">
    <property type="term" value="C:plasma membrane"/>
    <property type="evidence" value="ECO:0007669"/>
    <property type="project" value="TreeGrafter"/>
</dbReference>
<keyword evidence="4 7" id="KW-0812">Transmembrane</keyword>
<evidence type="ECO:0000256" key="5">
    <source>
        <dbReference type="ARBA" id="ARBA00022989"/>
    </source>
</evidence>
<protein>
    <recommendedName>
        <fullName evidence="10">Citrate transporter-like domain-containing protein</fullName>
    </recommendedName>
</protein>
<comment type="subcellular location">
    <subcellularLocation>
        <location evidence="1">Membrane</location>
        <topology evidence="1">Multi-pass membrane protein</topology>
    </subcellularLocation>
</comment>
<reference evidence="9" key="1">
    <citation type="submission" date="2011-05" db="EMBL/GenBank/DDBJ databases">
        <authorList>
            <person name="Richards S.R."/>
            <person name="Qu J."/>
            <person name="Jiang H."/>
            <person name="Jhangiani S.N."/>
            <person name="Agravi P."/>
            <person name="Goodspeed R."/>
            <person name="Gross S."/>
            <person name="Mandapat C."/>
            <person name="Jackson L."/>
            <person name="Mathew T."/>
            <person name="Pu L."/>
            <person name="Thornton R."/>
            <person name="Saada N."/>
            <person name="Wilczek-Boney K.B."/>
            <person name="Lee S."/>
            <person name="Kovar C."/>
            <person name="Wu Y."/>
            <person name="Scherer S.E."/>
            <person name="Worley K.C."/>
            <person name="Muzny D.M."/>
            <person name="Gibbs R."/>
        </authorList>
    </citation>
    <scope>NUCLEOTIDE SEQUENCE</scope>
    <source>
        <strain evidence="9">Brora</strain>
    </source>
</reference>
<dbReference type="PROSITE" id="PS01271">
    <property type="entry name" value="NA_SULFATE"/>
    <property type="match status" value="1"/>
</dbReference>
<dbReference type="eggNOG" id="KOG1281">
    <property type="taxonomic scope" value="Eukaryota"/>
</dbReference>
<evidence type="ECO:0000256" key="3">
    <source>
        <dbReference type="ARBA" id="ARBA00022448"/>
    </source>
</evidence>
<evidence type="ECO:0000256" key="4">
    <source>
        <dbReference type="ARBA" id="ARBA00022692"/>
    </source>
</evidence>
<evidence type="ECO:0000256" key="1">
    <source>
        <dbReference type="ARBA" id="ARBA00004141"/>
    </source>
</evidence>
<dbReference type="AlphaFoldDB" id="T1JFJ2"/>
<organism evidence="8 9">
    <name type="scientific">Strigamia maritima</name>
    <name type="common">European centipede</name>
    <name type="synonym">Geophilus maritimus</name>
    <dbReference type="NCBI Taxonomy" id="126957"/>
    <lineage>
        <taxon>Eukaryota</taxon>
        <taxon>Metazoa</taxon>
        <taxon>Ecdysozoa</taxon>
        <taxon>Arthropoda</taxon>
        <taxon>Myriapoda</taxon>
        <taxon>Chilopoda</taxon>
        <taxon>Pleurostigmophora</taxon>
        <taxon>Geophilomorpha</taxon>
        <taxon>Linotaeniidae</taxon>
        <taxon>Strigamia</taxon>
    </lineage>
</organism>
<evidence type="ECO:0000256" key="7">
    <source>
        <dbReference type="SAM" id="Phobius"/>
    </source>
</evidence>
<sequence>MPILGDMSESIRVHPIYLMFPATIACSYAFMLPIATPPNAIVFEVCGMSTWDMMKPGIVTNILSLAVLVFMINTLGVYLFNLNEYPIWAMQKLIVNNSCIGG</sequence>
<reference evidence="8" key="2">
    <citation type="submission" date="2015-02" db="UniProtKB">
        <authorList>
            <consortium name="EnsemblMetazoa"/>
        </authorList>
    </citation>
    <scope>IDENTIFICATION</scope>
</reference>
<dbReference type="PANTHER" id="PTHR10283:SF82">
    <property type="entry name" value="SOLUTE CARRIER FAMILY 13 MEMBER 2"/>
    <property type="match status" value="1"/>
</dbReference>
<dbReference type="OMA" id="PEWANNT"/>
<dbReference type="Pfam" id="PF00939">
    <property type="entry name" value="Na_sulph_symp"/>
    <property type="match status" value="1"/>
</dbReference>
<dbReference type="GO" id="GO:0015137">
    <property type="term" value="F:citrate transmembrane transporter activity"/>
    <property type="evidence" value="ECO:0007669"/>
    <property type="project" value="TreeGrafter"/>
</dbReference>